<dbReference type="STRING" id="137265.SAMN05421684_5635"/>
<dbReference type="AlphaFoldDB" id="A0A1H3TES4"/>
<gene>
    <name evidence="1" type="ORF">SAMN05421684_5635</name>
</gene>
<name>A0A1H3TES4_9ACTN</name>
<dbReference type="EMBL" id="FNQB01000003">
    <property type="protein sequence ID" value="SDZ48744.1"/>
    <property type="molecule type" value="Genomic_DNA"/>
</dbReference>
<keyword evidence="2" id="KW-1185">Reference proteome</keyword>
<accession>A0A1H3TES4</accession>
<evidence type="ECO:0000313" key="1">
    <source>
        <dbReference type="EMBL" id="SDZ48744.1"/>
    </source>
</evidence>
<dbReference type="Proteomes" id="UP000199632">
    <property type="component" value="Unassembled WGS sequence"/>
</dbReference>
<reference evidence="2" key="1">
    <citation type="submission" date="2016-10" db="EMBL/GenBank/DDBJ databases">
        <authorList>
            <person name="Varghese N."/>
            <person name="Submissions S."/>
        </authorList>
    </citation>
    <scope>NUCLEOTIDE SEQUENCE [LARGE SCALE GENOMIC DNA]</scope>
    <source>
        <strain evidence="2">DSM 44718</strain>
    </source>
</reference>
<organism evidence="1 2">
    <name type="scientific">Asanoa ishikariensis</name>
    <dbReference type="NCBI Taxonomy" id="137265"/>
    <lineage>
        <taxon>Bacteria</taxon>
        <taxon>Bacillati</taxon>
        <taxon>Actinomycetota</taxon>
        <taxon>Actinomycetes</taxon>
        <taxon>Micromonosporales</taxon>
        <taxon>Micromonosporaceae</taxon>
        <taxon>Asanoa</taxon>
    </lineage>
</organism>
<protein>
    <recommendedName>
        <fullName evidence="3">DUF4034 domain-containing protein</fullName>
    </recommendedName>
</protein>
<evidence type="ECO:0008006" key="3">
    <source>
        <dbReference type="Google" id="ProtNLM"/>
    </source>
</evidence>
<sequence>MCDAAKAGDWQGVEDGFRELTDPALHQKAISLVGRLLDRAVVEEAASADPTSALAGTLLAWRLVDDGWEIRTGAWGQHVSQEQWQGFHEHLHRAEQILIQVTARHPGYTSAWTERLHTARGLSLGQTEARRRYGKIVPHFFPAQQAMVQQLCPKWGGSFEAMHAFAVECTKASAPGSVNGAVVALAHVEHLLLVIRDESSRAGVAYMKRAQVQQELHWAAEHSVLNPAFEPAPDWVGAHSAFAMAFSMADNFSAAAKHYDALVTGGNLADQRPWEYLGEDYVDEFVSLRELAFKKGSRP</sequence>
<proteinExistence type="predicted"/>
<dbReference type="RefSeq" id="WP_090799231.1">
    <property type="nucleotide sequence ID" value="NZ_BOND01000002.1"/>
</dbReference>
<evidence type="ECO:0000313" key="2">
    <source>
        <dbReference type="Proteomes" id="UP000199632"/>
    </source>
</evidence>